<dbReference type="InterPro" id="IPR001258">
    <property type="entry name" value="NHL_repeat"/>
</dbReference>
<dbReference type="InterPro" id="IPR011042">
    <property type="entry name" value="6-blade_b-propeller_TolB-like"/>
</dbReference>
<dbReference type="PROSITE" id="PS51125">
    <property type="entry name" value="NHL"/>
    <property type="match status" value="1"/>
</dbReference>
<dbReference type="EMBL" id="CAIIXF020000007">
    <property type="protein sequence ID" value="CAH1790472.1"/>
    <property type="molecule type" value="Genomic_DNA"/>
</dbReference>
<feature type="compositionally biased region" description="Low complexity" evidence="3">
    <location>
        <begin position="108"/>
        <end position="128"/>
    </location>
</feature>
<keyword evidence="5" id="KW-1185">Reference proteome</keyword>
<dbReference type="SUPFAM" id="SSF101898">
    <property type="entry name" value="NHL repeat"/>
    <property type="match status" value="1"/>
</dbReference>
<feature type="repeat" description="NHL" evidence="2">
    <location>
        <begin position="269"/>
        <end position="310"/>
    </location>
</feature>
<evidence type="ECO:0000313" key="5">
    <source>
        <dbReference type="Proteomes" id="UP000749559"/>
    </source>
</evidence>
<comment type="caution">
    <text evidence="4">The sequence shown here is derived from an EMBL/GenBank/DDBJ whole genome shotgun (WGS) entry which is preliminary data.</text>
</comment>
<feature type="non-terminal residue" evidence="4">
    <location>
        <position position="1"/>
    </location>
</feature>
<sequence length="327" mass="36750">KECQSRAAIKENLQISKAMIETFTTYIGTIQDNVEKVRLFTGLNVQELLIPEHSPPDPYQFKPCEIIHNRIIFGSLYHKRDDNRMPSMSMLDHFFESQPTEFTKETPMSISSEQRSEESMSISESGSMVQPQPEMPLPMPTQKYLQKPIVRKETNLSISSSENVVFDIAEVDTSTRVAVREEEVLFYNNSELTNTIHGRMRQAAITPDNCIALTNLTDVISIYDKKGVHKPDIKIPFTNLYGIACNANGELVVSDWKTGTVAHIDYNTGTVVTTTPKGLFQTPSSVAVNLDNDVVVADLTKHCITVIDRYGNKKMEYGTEGFDDGQL</sequence>
<keyword evidence="1" id="KW-0677">Repeat</keyword>
<proteinExistence type="predicted"/>
<feature type="region of interest" description="Disordered" evidence="3">
    <location>
        <begin position="102"/>
        <end position="135"/>
    </location>
</feature>
<dbReference type="Proteomes" id="UP000749559">
    <property type="component" value="Unassembled WGS sequence"/>
</dbReference>
<dbReference type="Gene3D" id="2.120.10.30">
    <property type="entry name" value="TolB, C-terminal domain"/>
    <property type="match status" value="1"/>
</dbReference>
<feature type="non-terminal residue" evidence="4">
    <location>
        <position position="327"/>
    </location>
</feature>
<reference evidence="4" key="1">
    <citation type="submission" date="2022-03" db="EMBL/GenBank/DDBJ databases">
        <authorList>
            <person name="Martin C."/>
        </authorList>
    </citation>
    <scope>NUCLEOTIDE SEQUENCE</scope>
</reference>
<gene>
    <name evidence="4" type="ORF">OFUS_LOCUS15674</name>
</gene>
<accession>A0A8S4P891</accession>
<protein>
    <recommendedName>
        <fullName evidence="6">Tripartite motif-containing protein 2</fullName>
    </recommendedName>
</protein>
<evidence type="ECO:0000256" key="3">
    <source>
        <dbReference type="SAM" id="MobiDB-lite"/>
    </source>
</evidence>
<evidence type="ECO:0008006" key="6">
    <source>
        <dbReference type="Google" id="ProtNLM"/>
    </source>
</evidence>
<organism evidence="4 5">
    <name type="scientific">Owenia fusiformis</name>
    <name type="common">Polychaete worm</name>
    <dbReference type="NCBI Taxonomy" id="6347"/>
    <lineage>
        <taxon>Eukaryota</taxon>
        <taxon>Metazoa</taxon>
        <taxon>Spiralia</taxon>
        <taxon>Lophotrochozoa</taxon>
        <taxon>Annelida</taxon>
        <taxon>Polychaeta</taxon>
        <taxon>Sedentaria</taxon>
        <taxon>Canalipalpata</taxon>
        <taxon>Sabellida</taxon>
        <taxon>Oweniida</taxon>
        <taxon>Oweniidae</taxon>
        <taxon>Owenia</taxon>
    </lineage>
</organism>
<evidence type="ECO:0000313" key="4">
    <source>
        <dbReference type="EMBL" id="CAH1790472.1"/>
    </source>
</evidence>
<name>A0A8S4P891_OWEFU</name>
<dbReference type="AlphaFoldDB" id="A0A8S4P891"/>
<evidence type="ECO:0000256" key="1">
    <source>
        <dbReference type="ARBA" id="ARBA00022737"/>
    </source>
</evidence>
<evidence type="ECO:0000256" key="2">
    <source>
        <dbReference type="PROSITE-ProRule" id="PRU00504"/>
    </source>
</evidence>